<dbReference type="KEGG" id="bsed:DN745_04895"/>
<evidence type="ECO:0000313" key="1">
    <source>
        <dbReference type="EMBL" id="AWV88707.1"/>
    </source>
</evidence>
<dbReference type="SUPFAM" id="SSF81324">
    <property type="entry name" value="Voltage-gated potassium channels"/>
    <property type="match status" value="1"/>
</dbReference>
<reference evidence="1 2" key="1">
    <citation type="submission" date="2018-06" db="EMBL/GenBank/DDBJ databases">
        <title>Lujinxingia sediminis gen. nov. sp. nov., a new facultative anaerobic member of the class Deltaproteobacteria, and proposal of Lujinxingaceae fam. nov.</title>
        <authorList>
            <person name="Guo L.-Y."/>
            <person name="Li C.-M."/>
            <person name="Wang S."/>
            <person name="Du Z.-J."/>
        </authorList>
    </citation>
    <scope>NUCLEOTIDE SEQUENCE [LARGE SCALE GENOMIC DNA]</scope>
    <source>
        <strain evidence="1 2">FA350</strain>
    </source>
</reference>
<keyword evidence="2" id="KW-1185">Reference proteome</keyword>
<name>A0A2Z4FI69_9DELT</name>
<dbReference type="RefSeq" id="WP_111332666.1">
    <property type="nucleotide sequence ID" value="NZ_CP030032.1"/>
</dbReference>
<dbReference type="AlphaFoldDB" id="A0A2Z4FI69"/>
<dbReference type="Gene3D" id="1.10.287.70">
    <property type="match status" value="1"/>
</dbReference>
<protein>
    <submittedName>
        <fullName evidence="1">Uncharacterized protein</fullName>
    </submittedName>
</protein>
<sequence length="336" mass="36401">MATLLAIASVVFGGVVVIIAIGDVMRSTLSTSGDGVISRYVASKVWRVALKGHRRFHSHRLLDAAGPVIVVTIVLVWVALLWFGWLLIFAGTPQAVVHSATQEPAGLIDRAYFVGFTLFTLGVGDFAGGNPWWRMLTTIASINGLSAITLALAYLLPVVEAATAKRQLAQLINVMGDSVAEVIANGWNGKDWAGFENQLQTITPLLLLHGERHLAYPVLHYYHAVEPSAALGPNLLVLDDAITILLECLPEGDQPSASALRATRHAIDICLKRVTRQFVDQADEPPPLPDLSALEGVSLPTIDPKSIEESLGKHSDRRRWLRGHLRGDGWTTSAPR</sequence>
<dbReference type="Pfam" id="PF07885">
    <property type="entry name" value="Ion_trans_2"/>
    <property type="match status" value="1"/>
</dbReference>
<accession>A0A2Z4FI69</accession>
<dbReference type="OrthoDB" id="3422146at2"/>
<dbReference type="EMBL" id="CP030032">
    <property type="protein sequence ID" value="AWV88707.1"/>
    <property type="molecule type" value="Genomic_DNA"/>
</dbReference>
<proteinExistence type="predicted"/>
<dbReference type="InterPro" id="IPR013099">
    <property type="entry name" value="K_chnl_dom"/>
</dbReference>
<gene>
    <name evidence="1" type="ORF">DN745_04895</name>
</gene>
<evidence type="ECO:0000313" key="2">
    <source>
        <dbReference type="Proteomes" id="UP000249799"/>
    </source>
</evidence>
<dbReference type="Proteomes" id="UP000249799">
    <property type="component" value="Chromosome"/>
</dbReference>
<organism evidence="1 2">
    <name type="scientific">Bradymonas sediminis</name>
    <dbReference type="NCBI Taxonomy" id="1548548"/>
    <lineage>
        <taxon>Bacteria</taxon>
        <taxon>Deltaproteobacteria</taxon>
        <taxon>Bradymonadales</taxon>
        <taxon>Bradymonadaceae</taxon>
        <taxon>Bradymonas</taxon>
    </lineage>
</organism>